<feature type="compositionally biased region" description="Basic and acidic residues" evidence="1">
    <location>
        <begin position="624"/>
        <end position="650"/>
    </location>
</feature>
<evidence type="ECO:0000256" key="1">
    <source>
        <dbReference type="SAM" id="MobiDB-lite"/>
    </source>
</evidence>
<feature type="region of interest" description="Disordered" evidence="1">
    <location>
        <begin position="695"/>
        <end position="774"/>
    </location>
</feature>
<dbReference type="PANTHER" id="PTHR46825">
    <property type="entry name" value="D-ALANYL-D-ALANINE-CARBOXYPEPTIDASE/ENDOPEPTIDASE AMPH"/>
    <property type="match status" value="1"/>
</dbReference>
<name>A0AAV2I2D0_LYMST</name>
<feature type="compositionally biased region" description="Basic and acidic residues" evidence="1">
    <location>
        <begin position="662"/>
        <end position="673"/>
    </location>
</feature>
<feature type="compositionally biased region" description="Low complexity" evidence="1">
    <location>
        <begin position="612"/>
        <end position="622"/>
    </location>
</feature>
<feature type="compositionally biased region" description="Basic and acidic residues" evidence="1">
    <location>
        <begin position="575"/>
        <end position="586"/>
    </location>
</feature>
<organism evidence="4 5">
    <name type="scientific">Lymnaea stagnalis</name>
    <name type="common">Great pond snail</name>
    <name type="synonym">Helix stagnalis</name>
    <dbReference type="NCBI Taxonomy" id="6523"/>
    <lineage>
        <taxon>Eukaryota</taxon>
        <taxon>Metazoa</taxon>
        <taxon>Spiralia</taxon>
        <taxon>Lophotrochozoa</taxon>
        <taxon>Mollusca</taxon>
        <taxon>Gastropoda</taxon>
        <taxon>Heterobranchia</taxon>
        <taxon>Euthyneura</taxon>
        <taxon>Panpulmonata</taxon>
        <taxon>Hygrophila</taxon>
        <taxon>Lymnaeoidea</taxon>
        <taxon>Lymnaeidae</taxon>
        <taxon>Lymnaea</taxon>
    </lineage>
</organism>
<protein>
    <recommendedName>
        <fullName evidence="3">Beta-lactamase-related domain-containing protein</fullName>
    </recommendedName>
</protein>
<feature type="compositionally biased region" description="Basic and acidic residues" evidence="1">
    <location>
        <begin position="738"/>
        <end position="764"/>
    </location>
</feature>
<keyword evidence="5" id="KW-1185">Reference proteome</keyword>
<feature type="domain" description="Beta-lactamase-related" evidence="3">
    <location>
        <begin position="52"/>
        <end position="385"/>
    </location>
</feature>
<dbReference type="AlphaFoldDB" id="A0AAV2I2D0"/>
<evidence type="ECO:0000256" key="2">
    <source>
        <dbReference type="SAM" id="Phobius"/>
    </source>
</evidence>
<gene>
    <name evidence="4" type="ORF">GSLYS_00014340001</name>
</gene>
<dbReference type="Pfam" id="PF00144">
    <property type="entry name" value="Beta-lactamase"/>
    <property type="match status" value="1"/>
</dbReference>
<evidence type="ECO:0000313" key="5">
    <source>
        <dbReference type="Proteomes" id="UP001497497"/>
    </source>
</evidence>
<sequence>MAASTKKNSSNQFTISIIVLLTLTSMRVTSGFSLSDISDIERFAGDVISCANIPGLALGIIRKSAKYSTGLGVAHMETAYSADGRTIFNLGSTAKALVPYVLAEIMNNGRENSDDKMHWNSTLKEMILYHLDIEVTSPWADLTLQEMLIYKSGSSAADMSTMSGLPAGVTREEIIRRTRFLPNAEDFKHSNHYSNIMYTIAGHLAERMSGMSWSDLVKVRVLDKQNMNASSFAPEGMTHEDAALPYRFHPHLHADPFVMQDKELFNLHPFEPVGSLMASADDVTKWLSHILHSLQAKEGDSGINYLIRDAFHPWVTVPDNFKEGFLSNDFDKPIGYGMGWLASTYRDLKRYKYSGGLYAYHSEIWLFPEVQSGIFVSINGPGNDNSSRALEGIMYYIADIILEKMPWVTKENACSMNGGQQDKDNYDFSEEEAAPLESRVVHYLSPTSKYIGVYGNGIVGDAVVQLNEANILVLRVGRNLAGELLPGDRAGSMNLIVTGPLQNTEEWSQNKSVEFLLSPDGNESQHFDIVRIHVTSKLHYDFQRGKLFEGLLVIAEEEDEKEMMQQGANVVTPSDRMEESSPHEENTYGDNNNSNEDVGHGLVDHSTTARSTETQPETTDQTPELDHSSNQDNKPIKSIDTEQHIGHGDQDTTESSDKHKHYKEDSLDNNHDDGIEDNMNSENIDNEKYQETVPYNVNHPESHDNDVASSREQDTEKLLNPDSHQSHEPYNMDMSPEELEKERHKESRKLAEAAEKASDKKTPRGDPGNLGLPATTTPFILVVVSLVFTVLFCCH</sequence>
<dbReference type="InterPro" id="IPR012338">
    <property type="entry name" value="Beta-lactam/transpept-like"/>
</dbReference>
<keyword evidence="2" id="KW-0472">Membrane</keyword>
<dbReference type="EMBL" id="CAXITT010000395">
    <property type="protein sequence ID" value="CAL1540691.1"/>
    <property type="molecule type" value="Genomic_DNA"/>
</dbReference>
<dbReference type="Proteomes" id="UP001497497">
    <property type="component" value="Unassembled WGS sequence"/>
</dbReference>
<keyword evidence="2" id="KW-0812">Transmembrane</keyword>
<feature type="compositionally biased region" description="Basic and acidic residues" evidence="1">
    <location>
        <begin position="700"/>
        <end position="727"/>
    </location>
</feature>
<accession>A0AAV2I2D0</accession>
<feature type="transmembrane region" description="Helical" evidence="2">
    <location>
        <begin position="770"/>
        <end position="794"/>
    </location>
</feature>
<dbReference type="Gene3D" id="3.40.710.10">
    <property type="entry name" value="DD-peptidase/beta-lactamase superfamily"/>
    <property type="match status" value="1"/>
</dbReference>
<dbReference type="SUPFAM" id="SSF56601">
    <property type="entry name" value="beta-lactamase/transpeptidase-like"/>
    <property type="match status" value="1"/>
</dbReference>
<reference evidence="4 5" key="1">
    <citation type="submission" date="2024-04" db="EMBL/GenBank/DDBJ databases">
        <authorList>
            <consortium name="Genoscope - CEA"/>
            <person name="William W."/>
        </authorList>
    </citation>
    <scope>NUCLEOTIDE SEQUENCE [LARGE SCALE GENOMIC DNA]</scope>
</reference>
<comment type="caution">
    <text evidence="4">The sequence shown here is derived from an EMBL/GenBank/DDBJ whole genome shotgun (WGS) entry which is preliminary data.</text>
</comment>
<feature type="region of interest" description="Disordered" evidence="1">
    <location>
        <begin position="563"/>
        <end position="681"/>
    </location>
</feature>
<keyword evidence="2" id="KW-1133">Transmembrane helix</keyword>
<proteinExistence type="predicted"/>
<dbReference type="InterPro" id="IPR050491">
    <property type="entry name" value="AmpC-like"/>
</dbReference>
<evidence type="ECO:0000313" key="4">
    <source>
        <dbReference type="EMBL" id="CAL1540691.1"/>
    </source>
</evidence>
<evidence type="ECO:0000259" key="3">
    <source>
        <dbReference type="Pfam" id="PF00144"/>
    </source>
</evidence>
<dbReference type="PANTHER" id="PTHR46825:SF15">
    <property type="entry name" value="BETA-LACTAMASE-RELATED DOMAIN-CONTAINING PROTEIN"/>
    <property type="match status" value="1"/>
</dbReference>
<dbReference type="InterPro" id="IPR001466">
    <property type="entry name" value="Beta-lactam-related"/>
</dbReference>